<sequence>MHHCLPLVKEKTILLKRRKMLLVKAARQKCEISRKLLRISKKHKTQVGGRATEGVKTGQPSLSTRMRKSLQEQLNAVKDAAFLVDDNNILREALSGVKVVYDMLTKNSPKNHGLSLRNSPVKNKLKLNQVEYHQVFHKKLPKRRKWKKRTSTPIVLLDELEGRRKIMSEFARCLCEESSVDAAFDIATERARITSMVFGCCYGDIHEYQLRCLRQGDRPLEEFVTEARLLIEDGGYDPAVKERTLRDTLVLGVTSDKVIKDAIALGNQLTFKQVYDLAKVEESTKAHMKIISKGEEKSDLHAVDRRPARPTKNTSVHTPNSPPRPKPKRSSKQKTSPIAVQIKRVLQMRKHS</sequence>
<comment type="caution">
    <text evidence="2">The sequence shown here is derived from an EMBL/GenBank/DDBJ whole genome shotgun (WGS) entry which is preliminary data.</text>
</comment>
<keyword evidence="3" id="KW-1185">Reference proteome</keyword>
<evidence type="ECO:0000256" key="1">
    <source>
        <dbReference type="SAM" id="MobiDB-lite"/>
    </source>
</evidence>
<proteinExistence type="predicted"/>
<dbReference type="AlphaFoldDB" id="A0A2B4SZX0"/>
<feature type="compositionally biased region" description="Basic and acidic residues" evidence="1">
    <location>
        <begin position="292"/>
        <end position="307"/>
    </location>
</feature>
<gene>
    <name evidence="2" type="ORF">AWC38_SpisGene145</name>
</gene>
<dbReference type="OrthoDB" id="5988469at2759"/>
<dbReference type="Proteomes" id="UP000225706">
    <property type="component" value="Unassembled WGS sequence"/>
</dbReference>
<evidence type="ECO:0000313" key="2">
    <source>
        <dbReference type="EMBL" id="PFX34856.1"/>
    </source>
</evidence>
<reference evidence="3" key="1">
    <citation type="journal article" date="2017" name="bioRxiv">
        <title>Comparative analysis of the genomes of Stylophora pistillata and Acropora digitifera provides evidence for extensive differences between species of corals.</title>
        <authorList>
            <person name="Voolstra C.R."/>
            <person name="Li Y."/>
            <person name="Liew Y.J."/>
            <person name="Baumgarten S."/>
            <person name="Zoccola D."/>
            <person name="Flot J.-F."/>
            <person name="Tambutte S."/>
            <person name="Allemand D."/>
            <person name="Aranda M."/>
        </authorList>
    </citation>
    <scope>NUCLEOTIDE SEQUENCE [LARGE SCALE GENOMIC DNA]</scope>
</reference>
<dbReference type="EMBL" id="LSMT01000001">
    <property type="protein sequence ID" value="PFX34856.1"/>
    <property type="molecule type" value="Genomic_DNA"/>
</dbReference>
<organism evidence="2 3">
    <name type="scientific">Stylophora pistillata</name>
    <name type="common">Smooth cauliflower coral</name>
    <dbReference type="NCBI Taxonomy" id="50429"/>
    <lineage>
        <taxon>Eukaryota</taxon>
        <taxon>Metazoa</taxon>
        <taxon>Cnidaria</taxon>
        <taxon>Anthozoa</taxon>
        <taxon>Hexacorallia</taxon>
        <taxon>Scleractinia</taxon>
        <taxon>Astrocoeniina</taxon>
        <taxon>Pocilloporidae</taxon>
        <taxon>Stylophora</taxon>
    </lineage>
</organism>
<evidence type="ECO:0008006" key="4">
    <source>
        <dbReference type="Google" id="ProtNLM"/>
    </source>
</evidence>
<evidence type="ECO:0000313" key="3">
    <source>
        <dbReference type="Proteomes" id="UP000225706"/>
    </source>
</evidence>
<name>A0A2B4SZX0_STYPI</name>
<feature type="region of interest" description="Disordered" evidence="1">
    <location>
        <begin position="290"/>
        <end position="340"/>
    </location>
</feature>
<accession>A0A2B4SZX0</accession>
<protein>
    <recommendedName>
        <fullName evidence="4">Retrotransposon gag domain-containing protein</fullName>
    </recommendedName>
</protein>